<organism evidence="7">
    <name type="scientific">marine metagenome</name>
    <dbReference type="NCBI Taxonomy" id="408172"/>
    <lineage>
        <taxon>unclassified sequences</taxon>
        <taxon>metagenomes</taxon>
        <taxon>ecological metagenomes</taxon>
    </lineage>
</organism>
<dbReference type="InterPro" id="IPR004752">
    <property type="entry name" value="AmpG_permease/AT-1"/>
</dbReference>
<accession>A0A381STY6</accession>
<protein>
    <recommendedName>
        <fullName evidence="8">Major facilitator superfamily (MFS) profile domain-containing protein</fullName>
    </recommendedName>
</protein>
<feature type="transmembrane region" description="Helical" evidence="6">
    <location>
        <begin position="339"/>
        <end position="362"/>
    </location>
</feature>
<evidence type="ECO:0000256" key="4">
    <source>
        <dbReference type="ARBA" id="ARBA00022989"/>
    </source>
</evidence>
<comment type="subcellular location">
    <subcellularLocation>
        <location evidence="1">Membrane</location>
        <topology evidence="1">Multi-pass membrane protein</topology>
    </subcellularLocation>
</comment>
<dbReference type="PANTHER" id="PTHR12778:SF10">
    <property type="entry name" value="MAJOR FACILITATOR SUPERFAMILY DOMAIN-CONTAINING PROTEIN 3"/>
    <property type="match status" value="1"/>
</dbReference>
<keyword evidence="3 6" id="KW-0812">Transmembrane</keyword>
<name>A0A381STY6_9ZZZZ</name>
<dbReference type="GO" id="GO:0016020">
    <property type="term" value="C:membrane"/>
    <property type="evidence" value="ECO:0007669"/>
    <property type="project" value="UniProtKB-SubCell"/>
</dbReference>
<feature type="transmembrane region" description="Helical" evidence="6">
    <location>
        <begin position="119"/>
        <end position="138"/>
    </location>
</feature>
<feature type="transmembrane region" description="Helical" evidence="6">
    <location>
        <begin position="192"/>
        <end position="215"/>
    </location>
</feature>
<evidence type="ECO:0000256" key="1">
    <source>
        <dbReference type="ARBA" id="ARBA00004141"/>
    </source>
</evidence>
<dbReference type="PANTHER" id="PTHR12778">
    <property type="entry name" value="SOLUTE CARRIER FAMILY 33 ACETYL-COA TRANSPORTER -RELATED"/>
    <property type="match status" value="1"/>
</dbReference>
<dbReference type="InterPro" id="IPR036259">
    <property type="entry name" value="MFS_trans_sf"/>
</dbReference>
<feature type="transmembrane region" description="Helical" evidence="6">
    <location>
        <begin position="20"/>
        <end position="37"/>
    </location>
</feature>
<proteinExistence type="predicted"/>
<keyword evidence="5 6" id="KW-0472">Membrane</keyword>
<feature type="transmembrane region" description="Helical" evidence="6">
    <location>
        <begin position="49"/>
        <end position="69"/>
    </location>
</feature>
<feature type="transmembrane region" description="Helical" evidence="6">
    <location>
        <begin position="150"/>
        <end position="171"/>
    </location>
</feature>
<feature type="transmembrane region" description="Helical" evidence="6">
    <location>
        <begin position="75"/>
        <end position="99"/>
    </location>
</feature>
<dbReference type="EMBL" id="UINC01003574">
    <property type="protein sequence ID" value="SVA07492.1"/>
    <property type="molecule type" value="Genomic_DNA"/>
</dbReference>
<feature type="transmembrane region" description="Helical" evidence="6">
    <location>
        <begin position="303"/>
        <end position="327"/>
    </location>
</feature>
<sequence>MVMLVSVVMYKRLDISNTDIALYTSWLYLPWVIKPLWSPLVEILRTKRFWIVTMQLLIGGGLAGVALTIPASNFFQLTLAFFWLIAFSSATHDIAADGFYMLGLPSHVQAWFVGIRNTFYRFAIITGQGLLVILVGWLETTTGDTKLAWSIIMGILSGLFILFCIYHRLVLPHPKTDEPRPDLKLGDAVKSFFHVFTAYFKKPNITLVITFILLYRFGEAQLVKIAPLFMLDKLDAGGLGLTTSEYGFVYGTLGIIMLTLGGISGGFLAAKYGLKSWILWMALAMKLPDLVYVYMAYAQPESYLLVNLFVALEQFGYGFGFTAYLLFMMMISEGEHKTAHYAICTGFMALGMMIPGMFSGALQETIGYLSFFIWVMAATIPGLLLIRFLPIDPAFGKKQGV</sequence>
<feature type="transmembrane region" description="Helical" evidence="6">
    <location>
        <begin position="248"/>
        <end position="270"/>
    </location>
</feature>
<feature type="transmembrane region" description="Helical" evidence="6">
    <location>
        <begin position="277"/>
        <end position="297"/>
    </location>
</feature>
<evidence type="ECO:0008006" key="8">
    <source>
        <dbReference type="Google" id="ProtNLM"/>
    </source>
</evidence>
<dbReference type="Gene3D" id="1.20.1250.20">
    <property type="entry name" value="MFS general substrate transporter like domains"/>
    <property type="match status" value="2"/>
</dbReference>
<keyword evidence="2" id="KW-0813">Transport</keyword>
<gene>
    <name evidence="7" type="ORF">METZ01_LOCUS60346</name>
</gene>
<evidence type="ECO:0000313" key="7">
    <source>
        <dbReference type="EMBL" id="SVA07492.1"/>
    </source>
</evidence>
<dbReference type="SUPFAM" id="SSF103473">
    <property type="entry name" value="MFS general substrate transporter"/>
    <property type="match status" value="1"/>
</dbReference>
<reference evidence="7" key="1">
    <citation type="submission" date="2018-05" db="EMBL/GenBank/DDBJ databases">
        <authorList>
            <person name="Lanie J.A."/>
            <person name="Ng W.-L."/>
            <person name="Kazmierczak K.M."/>
            <person name="Andrzejewski T.M."/>
            <person name="Davidsen T.M."/>
            <person name="Wayne K.J."/>
            <person name="Tettelin H."/>
            <person name="Glass J.I."/>
            <person name="Rusch D."/>
            <person name="Podicherti R."/>
            <person name="Tsui H.-C.T."/>
            <person name="Winkler M.E."/>
        </authorList>
    </citation>
    <scope>NUCLEOTIDE SEQUENCE</scope>
</reference>
<dbReference type="Pfam" id="PF07690">
    <property type="entry name" value="MFS_1"/>
    <property type="match status" value="1"/>
</dbReference>
<feature type="transmembrane region" description="Helical" evidence="6">
    <location>
        <begin position="368"/>
        <end position="389"/>
    </location>
</feature>
<keyword evidence="4 6" id="KW-1133">Transmembrane helix</keyword>
<evidence type="ECO:0000256" key="2">
    <source>
        <dbReference type="ARBA" id="ARBA00022448"/>
    </source>
</evidence>
<evidence type="ECO:0000256" key="5">
    <source>
        <dbReference type="ARBA" id="ARBA00023136"/>
    </source>
</evidence>
<evidence type="ECO:0000256" key="3">
    <source>
        <dbReference type="ARBA" id="ARBA00022692"/>
    </source>
</evidence>
<dbReference type="GO" id="GO:0022857">
    <property type="term" value="F:transmembrane transporter activity"/>
    <property type="evidence" value="ECO:0007669"/>
    <property type="project" value="InterPro"/>
</dbReference>
<dbReference type="InterPro" id="IPR011701">
    <property type="entry name" value="MFS"/>
</dbReference>
<dbReference type="AlphaFoldDB" id="A0A381STY6"/>
<evidence type="ECO:0000256" key="6">
    <source>
        <dbReference type="SAM" id="Phobius"/>
    </source>
</evidence>